<gene>
    <name evidence="12" type="ORF">VTK73DRAFT_6991</name>
</gene>
<keyword evidence="7" id="KW-0961">Cell wall biogenesis/degradation</keyword>
<dbReference type="Gene3D" id="2.80.10.50">
    <property type="match status" value="1"/>
</dbReference>
<comment type="catalytic activity">
    <reaction evidence="1">
        <text>Hydrolysis of (1-&gt;3)-beta-D-glucosidic linkages in (1-&gt;3)-beta-D-glucans.</text>
        <dbReference type="EC" id="3.2.1.39"/>
    </reaction>
</comment>
<feature type="domain" description="Glycosyl hydrolase family 81 C-terminal" evidence="11">
    <location>
        <begin position="396"/>
        <end position="709"/>
    </location>
</feature>
<sequence>MLASILKLLLVPGVAAGVVVRDTVDDNIFNEAAIPVNETLHLLQARGLFAPIGTGSPAGIAGGQVACGAPPLSSFFAGLKPPFPTNSWWAPYAAPPGTGTAAGPFPYESNLDGYGVLFGISTDRQWDGTSIKQPTHNDWRASFAEHSGNFANHKATAFDTHSVTVQYFQGSSTMNAYLVPGSPYVTFQYNGATPLLTAMNGGIQSFNGQTLSNGASTTASGTQFTVTDTKGTTYLIYSLSSINLTATATSAASGTIRASGPFNGVLRLVMLAQPGHKALLDQHYQTYPTSVGLDYSFTDTTGTLIFNYNTVGDGSQLLMLTWPHHRLSLQNPNFPPTTSLGYLTTKGWMYPVLGSQWRMLYQLPSYSWNPPRPLDSSCVPSVVQGLEYEIGQLDPSQAPVPGDFYYWGGTLAAKARLALIAEAVGRTDLIPAVVKYLQASFNYWFQSSSSTLPAYETAWGGVVNKAGASDVNVDFGNGYYNDHHFHYGYFLTVAAVIGKYDGNWLNQHRDYINWFARDIINPSPQDPYFPITRCRDWFAGHSWASGIANGAGSRDQESTGEAVNGYYGALLWAQVALSQDYVNYARLLLATEQQGAQVYWHLYPAQGQTDRDNPYPEPQVRSLITMGNVMDWQSGAWLFWGDQRSEIAAIQMLPVTPTNELLYDKPWVDNVWSYTAGEMADPTIGDSWKCVILSAYANSNPQVAADWSSRITDWGTGDTYTNTLFFVGTRANPSGSPICGTLPQNPYGNFKIQDAASGRFVTASSSNTNLVASATSAAGAATFVSAYVPNAGTLQLQSTSQYVTADQSGNYALSAARGVASTWERFVIRQKTGAASGVYSIKAASNGLYVTIAGDGSLINNGANEAAGAGFRFVAA</sequence>
<name>A0ABR3WHE9_9PEZI</name>
<proteinExistence type="inferred from homology"/>
<keyword evidence="9" id="KW-0732">Signal</keyword>
<evidence type="ECO:0000256" key="8">
    <source>
        <dbReference type="ARBA" id="ARBA00023326"/>
    </source>
</evidence>
<protein>
    <recommendedName>
        <fullName evidence="3">glucan endo-1,3-beta-D-glucosidase</fullName>
        <ecNumber evidence="3">3.2.1.39</ecNumber>
    </recommendedName>
</protein>
<dbReference type="CDD" id="cd00257">
    <property type="entry name" value="beta-trefoil_FSCN-like"/>
    <property type="match status" value="1"/>
</dbReference>
<dbReference type="PROSITE" id="PS52008">
    <property type="entry name" value="GH81"/>
    <property type="match status" value="1"/>
</dbReference>
<evidence type="ECO:0000313" key="13">
    <source>
        <dbReference type="Proteomes" id="UP001586593"/>
    </source>
</evidence>
<dbReference type="Gene3D" id="2.70.98.30">
    <property type="entry name" value="Golgi alpha-mannosidase II, domain 4"/>
    <property type="match status" value="1"/>
</dbReference>
<keyword evidence="6" id="KW-0326">Glycosidase</keyword>
<dbReference type="EC" id="3.2.1.39" evidence="3"/>
<dbReference type="Pfam" id="PF03639">
    <property type="entry name" value="Glyco_hydro_81"/>
    <property type="match status" value="1"/>
</dbReference>
<feature type="signal peptide" evidence="9">
    <location>
        <begin position="1"/>
        <end position="16"/>
    </location>
</feature>
<dbReference type="PANTHER" id="PTHR31983:SF0">
    <property type="entry name" value="GLUCAN ENDO-1,3-BETA-D-GLUCOSIDASE 2"/>
    <property type="match status" value="1"/>
</dbReference>
<keyword evidence="4" id="KW-0378">Hydrolase</keyword>
<accession>A0ABR3WHE9</accession>
<evidence type="ECO:0000256" key="4">
    <source>
        <dbReference type="ARBA" id="ARBA00022801"/>
    </source>
</evidence>
<comment type="similarity">
    <text evidence="2">Belongs to the glycosyl hydrolase 81 family.</text>
</comment>
<dbReference type="InterPro" id="IPR005200">
    <property type="entry name" value="Endo-beta-glucanase"/>
</dbReference>
<dbReference type="EMBL" id="JAZHXJ010000415">
    <property type="protein sequence ID" value="KAL1861660.1"/>
    <property type="molecule type" value="Genomic_DNA"/>
</dbReference>
<dbReference type="Pfam" id="PF17652">
    <property type="entry name" value="Glyco_hydro81C"/>
    <property type="match status" value="1"/>
</dbReference>
<keyword evidence="5" id="KW-0119">Carbohydrate metabolism</keyword>
<dbReference type="SUPFAM" id="SSF50405">
    <property type="entry name" value="Actin-crosslinking proteins"/>
    <property type="match status" value="1"/>
</dbReference>
<organism evidence="12 13">
    <name type="scientific">Phialemonium thermophilum</name>
    <dbReference type="NCBI Taxonomy" id="223376"/>
    <lineage>
        <taxon>Eukaryota</taxon>
        <taxon>Fungi</taxon>
        <taxon>Dikarya</taxon>
        <taxon>Ascomycota</taxon>
        <taxon>Pezizomycotina</taxon>
        <taxon>Sordariomycetes</taxon>
        <taxon>Sordariomycetidae</taxon>
        <taxon>Cephalothecales</taxon>
        <taxon>Cephalothecaceae</taxon>
        <taxon>Phialemonium</taxon>
    </lineage>
</organism>
<evidence type="ECO:0000256" key="2">
    <source>
        <dbReference type="ARBA" id="ARBA00010730"/>
    </source>
</evidence>
<evidence type="ECO:0000256" key="3">
    <source>
        <dbReference type="ARBA" id="ARBA00012780"/>
    </source>
</evidence>
<evidence type="ECO:0000256" key="5">
    <source>
        <dbReference type="ARBA" id="ARBA00023277"/>
    </source>
</evidence>
<dbReference type="PANTHER" id="PTHR31983">
    <property type="entry name" value="ENDO-1,3(4)-BETA-GLUCANASE 1"/>
    <property type="match status" value="1"/>
</dbReference>
<keyword evidence="13" id="KW-1185">Reference proteome</keyword>
<evidence type="ECO:0000256" key="6">
    <source>
        <dbReference type="ARBA" id="ARBA00023295"/>
    </source>
</evidence>
<dbReference type="InterPro" id="IPR008999">
    <property type="entry name" value="Actin-crosslinking"/>
</dbReference>
<feature type="chain" id="PRO_5045045047" description="glucan endo-1,3-beta-D-glucosidase" evidence="9">
    <location>
        <begin position="17"/>
        <end position="876"/>
    </location>
</feature>
<dbReference type="Proteomes" id="UP001586593">
    <property type="component" value="Unassembled WGS sequence"/>
</dbReference>
<feature type="domain" description="Glycosyl hydrolase family 81 N-terminal" evidence="10">
    <location>
        <begin position="148"/>
        <end position="370"/>
    </location>
</feature>
<evidence type="ECO:0000259" key="11">
    <source>
        <dbReference type="Pfam" id="PF17652"/>
    </source>
</evidence>
<evidence type="ECO:0000256" key="1">
    <source>
        <dbReference type="ARBA" id="ARBA00000382"/>
    </source>
</evidence>
<evidence type="ECO:0000259" key="10">
    <source>
        <dbReference type="Pfam" id="PF03639"/>
    </source>
</evidence>
<evidence type="ECO:0000256" key="9">
    <source>
        <dbReference type="SAM" id="SignalP"/>
    </source>
</evidence>
<keyword evidence="8" id="KW-0624">Polysaccharide degradation</keyword>
<evidence type="ECO:0000256" key="7">
    <source>
        <dbReference type="ARBA" id="ARBA00023316"/>
    </source>
</evidence>
<comment type="caution">
    <text evidence="12">The sequence shown here is derived from an EMBL/GenBank/DDBJ whole genome shotgun (WGS) entry which is preliminary data.</text>
</comment>
<dbReference type="InterPro" id="IPR040451">
    <property type="entry name" value="GH81_N"/>
</dbReference>
<dbReference type="InterPro" id="IPR040720">
    <property type="entry name" value="GH81_C"/>
</dbReference>
<evidence type="ECO:0000313" key="12">
    <source>
        <dbReference type="EMBL" id="KAL1861660.1"/>
    </source>
</evidence>
<reference evidence="12 13" key="1">
    <citation type="journal article" date="2024" name="Commun. Biol.">
        <title>Comparative genomic analysis of thermophilic fungi reveals convergent evolutionary adaptations and gene losses.</title>
        <authorList>
            <person name="Steindorff A.S."/>
            <person name="Aguilar-Pontes M.V."/>
            <person name="Robinson A.J."/>
            <person name="Andreopoulos B."/>
            <person name="LaButti K."/>
            <person name="Kuo A."/>
            <person name="Mondo S."/>
            <person name="Riley R."/>
            <person name="Otillar R."/>
            <person name="Haridas S."/>
            <person name="Lipzen A."/>
            <person name="Grimwood J."/>
            <person name="Schmutz J."/>
            <person name="Clum A."/>
            <person name="Reid I.D."/>
            <person name="Moisan M.C."/>
            <person name="Butler G."/>
            <person name="Nguyen T.T.M."/>
            <person name="Dewar K."/>
            <person name="Conant G."/>
            <person name="Drula E."/>
            <person name="Henrissat B."/>
            <person name="Hansel C."/>
            <person name="Singer S."/>
            <person name="Hutchinson M.I."/>
            <person name="de Vries R.P."/>
            <person name="Natvig D.O."/>
            <person name="Powell A.J."/>
            <person name="Tsang A."/>
            <person name="Grigoriev I.V."/>
        </authorList>
    </citation>
    <scope>NUCLEOTIDE SEQUENCE [LARGE SCALE GENOMIC DNA]</scope>
    <source>
        <strain evidence="12 13">ATCC 24622</strain>
    </source>
</reference>